<keyword evidence="3" id="KW-1185">Reference proteome</keyword>
<feature type="transmembrane region" description="Helical" evidence="1">
    <location>
        <begin position="83"/>
        <end position="104"/>
    </location>
</feature>
<keyword evidence="1" id="KW-0812">Transmembrane</keyword>
<comment type="caution">
    <text evidence="2">The sequence shown here is derived from an EMBL/GenBank/DDBJ whole genome shotgun (WGS) entry which is preliminary data.</text>
</comment>
<reference evidence="2" key="1">
    <citation type="submission" date="2021-10" db="EMBL/GenBank/DDBJ databases">
        <title>De novo Genome Assembly of Clathrus columnatus (Basidiomycota, Fungi) Using Illumina and Nanopore Sequence Data.</title>
        <authorList>
            <person name="Ogiso-Tanaka E."/>
            <person name="Itagaki H."/>
            <person name="Hosoya T."/>
            <person name="Hosaka K."/>
        </authorList>
    </citation>
    <scope>NUCLEOTIDE SEQUENCE</scope>
    <source>
        <strain evidence="2">MO-923</strain>
    </source>
</reference>
<sequence length="112" mass="11963">MSLNGIYNITLDEGSPDANSASFIIGTETVSLVALNKADIQQKWYIRPVNGAGVENAYIIRSVSAAQYVVPNGNALASSNTPYIWIITGTTGTLISIVASLNWFPNDADEVK</sequence>
<protein>
    <submittedName>
        <fullName evidence="2">Uncharacterized protein</fullName>
    </submittedName>
</protein>
<proteinExistence type="predicted"/>
<name>A0AAV5ATF0_9AGAM</name>
<evidence type="ECO:0000256" key="1">
    <source>
        <dbReference type="SAM" id="Phobius"/>
    </source>
</evidence>
<keyword evidence="1" id="KW-1133">Transmembrane helix</keyword>
<evidence type="ECO:0000313" key="2">
    <source>
        <dbReference type="EMBL" id="GJJ16046.1"/>
    </source>
</evidence>
<evidence type="ECO:0000313" key="3">
    <source>
        <dbReference type="Proteomes" id="UP001050691"/>
    </source>
</evidence>
<organism evidence="2 3">
    <name type="scientific">Clathrus columnatus</name>
    <dbReference type="NCBI Taxonomy" id="1419009"/>
    <lineage>
        <taxon>Eukaryota</taxon>
        <taxon>Fungi</taxon>
        <taxon>Dikarya</taxon>
        <taxon>Basidiomycota</taxon>
        <taxon>Agaricomycotina</taxon>
        <taxon>Agaricomycetes</taxon>
        <taxon>Phallomycetidae</taxon>
        <taxon>Phallales</taxon>
        <taxon>Clathraceae</taxon>
        <taxon>Clathrus</taxon>
    </lineage>
</organism>
<keyword evidence="1" id="KW-0472">Membrane</keyword>
<dbReference type="AlphaFoldDB" id="A0AAV5ATF0"/>
<accession>A0AAV5ATF0</accession>
<dbReference type="Proteomes" id="UP001050691">
    <property type="component" value="Unassembled WGS sequence"/>
</dbReference>
<dbReference type="EMBL" id="BPWL01000012">
    <property type="protein sequence ID" value="GJJ16046.1"/>
    <property type="molecule type" value="Genomic_DNA"/>
</dbReference>
<gene>
    <name evidence="2" type="ORF">Clacol_010325</name>
</gene>